<organism evidence="12 13">
    <name type="scientific">Malassezia globosa (strain ATCC MYA-4612 / CBS 7966)</name>
    <name type="common">Dandruff-associated fungus</name>
    <dbReference type="NCBI Taxonomy" id="425265"/>
    <lineage>
        <taxon>Eukaryota</taxon>
        <taxon>Fungi</taxon>
        <taxon>Dikarya</taxon>
        <taxon>Basidiomycota</taxon>
        <taxon>Ustilaginomycotina</taxon>
        <taxon>Malasseziomycetes</taxon>
        <taxon>Malasseziales</taxon>
        <taxon>Malasseziaceae</taxon>
        <taxon>Malassezia</taxon>
    </lineage>
</organism>
<feature type="transmembrane region" description="Helical" evidence="10">
    <location>
        <begin position="261"/>
        <end position="282"/>
    </location>
</feature>
<name>A8PXW1_MALGO</name>
<reference evidence="12 13" key="1">
    <citation type="journal article" date="2007" name="Proc. Natl. Acad. Sci. U.S.A.">
        <title>Dandruff-associated Malassezia genomes reveal convergent and divergent virulence traits shared with plant and human fungal pathogens.</title>
        <authorList>
            <person name="Xu J."/>
            <person name="Saunders C.W."/>
            <person name="Hu P."/>
            <person name="Grant R.A."/>
            <person name="Boekhout T."/>
            <person name="Kuramae E.E."/>
            <person name="Kronstad J.W."/>
            <person name="Deangelis Y.M."/>
            <person name="Reeder N.L."/>
            <person name="Johnstone K.R."/>
            <person name="Leland M."/>
            <person name="Fieno A.M."/>
            <person name="Begley W.M."/>
            <person name="Sun Y."/>
            <person name="Lacey M.P."/>
            <person name="Chaudhary T."/>
            <person name="Keough T."/>
            <person name="Chu L."/>
            <person name="Sears R."/>
            <person name="Yuan B."/>
            <person name="Dawson T.L.Jr."/>
        </authorList>
    </citation>
    <scope>NUCLEOTIDE SEQUENCE [LARGE SCALE GENOMIC DNA]</scope>
    <source>
        <strain evidence="13">ATCC MYA-4612 / CBS 7966</strain>
    </source>
</reference>
<keyword evidence="8 10" id="KW-0472">Membrane</keyword>
<dbReference type="InParanoid" id="A8PXW1"/>
<evidence type="ECO:0000256" key="2">
    <source>
        <dbReference type="ARBA" id="ARBA00006065"/>
    </source>
</evidence>
<keyword evidence="11" id="KW-0732">Signal</keyword>
<keyword evidence="4" id="KW-0808">Transferase</keyword>
<dbReference type="VEuPathDB" id="FungiDB:MGL_1537"/>
<evidence type="ECO:0000256" key="4">
    <source>
        <dbReference type="ARBA" id="ARBA00022679"/>
    </source>
</evidence>
<evidence type="ECO:0000256" key="11">
    <source>
        <dbReference type="SAM" id="SignalP"/>
    </source>
</evidence>
<dbReference type="GO" id="GO:0005789">
    <property type="term" value="C:endoplasmic reticulum membrane"/>
    <property type="evidence" value="ECO:0007669"/>
    <property type="project" value="UniProtKB-SubCell"/>
</dbReference>
<evidence type="ECO:0000256" key="8">
    <source>
        <dbReference type="ARBA" id="ARBA00023136"/>
    </source>
</evidence>
<sequence length="369" mass="42472">MVLRLLVAVHLIAALATSRTFFQPDEYWQSLEIAHRIVFGYGYQTWEWMTSKPIRSVVYPAMFVPLYKAMQAMHIDNPFVFTSAPAIQQALITAVGDWFAFHLVTRIAGHRLALVWIIVHLTSLYWLYTASRTFSNTFEAAVCSIALYYWPLSRAAVNHLRVPKSSCAYRMALFAAWLAVLIRPTSLVLWSFLGMRLVNDALHCKCFWRVIREPLWIGSLVLGAGFYIDSMYYDSWSWTSLNFVRENLWNSVSSFYGMNSWHWYFSVGMPSIVTIHLPYVAIGWWHRRGVRDPASVLTLFQACVWTLLVCSCLHHKETRFLQPLVPWLHLAAAIGMEPLQSTTSVRAAWSAVPRWIRALLFVQVPIVAT</sequence>
<evidence type="ECO:0000256" key="1">
    <source>
        <dbReference type="ARBA" id="ARBA00004477"/>
    </source>
</evidence>
<evidence type="ECO:0000256" key="6">
    <source>
        <dbReference type="ARBA" id="ARBA00022824"/>
    </source>
</evidence>
<evidence type="ECO:0000256" key="9">
    <source>
        <dbReference type="ARBA" id="ARBA00024708"/>
    </source>
</evidence>
<dbReference type="GO" id="GO:0006506">
    <property type="term" value="P:GPI anchor biosynthetic process"/>
    <property type="evidence" value="ECO:0007669"/>
    <property type="project" value="TreeGrafter"/>
</dbReference>
<feature type="transmembrane region" description="Helical" evidence="10">
    <location>
        <begin position="108"/>
        <end position="127"/>
    </location>
</feature>
<feature type="signal peptide" evidence="11">
    <location>
        <begin position="1"/>
        <end position="18"/>
    </location>
</feature>
<dbReference type="OrthoDB" id="416834at2759"/>
<dbReference type="InterPro" id="IPR005599">
    <property type="entry name" value="GPI_mannosylTrfase"/>
</dbReference>
<dbReference type="PANTHER" id="PTHR22760">
    <property type="entry name" value="GLYCOSYLTRANSFERASE"/>
    <property type="match status" value="1"/>
</dbReference>
<comment type="similarity">
    <text evidence="2">Belongs to the glycosyltransferase 22 family. PIGB subfamily.</text>
</comment>
<feature type="transmembrane region" description="Helical" evidence="10">
    <location>
        <begin position="134"/>
        <end position="151"/>
    </location>
</feature>
<feature type="transmembrane region" description="Helical" evidence="10">
    <location>
        <begin position="171"/>
        <end position="193"/>
    </location>
</feature>
<evidence type="ECO:0000313" key="13">
    <source>
        <dbReference type="Proteomes" id="UP000008837"/>
    </source>
</evidence>
<keyword evidence="7 10" id="KW-1133">Transmembrane helix</keyword>
<dbReference type="FunCoup" id="A8PXW1">
    <property type="interactions" value="450"/>
</dbReference>
<dbReference type="GO" id="GO:0000026">
    <property type="term" value="F:alpha-1,2-mannosyltransferase activity"/>
    <property type="evidence" value="ECO:0007669"/>
    <property type="project" value="TreeGrafter"/>
</dbReference>
<dbReference type="GeneID" id="5855661"/>
<evidence type="ECO:0000313" key="12">
    <source>
        <dbReference type="EMBL" id="EDP44140.1"/>
    </source>
</evidence>
<evidence type="ECO:0000256" key="5">
    <source>
        <dbReference type="ARBA" id="ARBA00022692"/>
    </source>
</evidence>
<dbReference type="STRING" id="425265.A8PXW1"/>
<comment type="subcellular location">
    <subcellularLocation>
        <location evidence="1 10">Endoplasmic reticulum membrane</location>
        <topology evidence="1 10">Multi-pass membrane protein</topology>
    </subcellularLocation>
</comment>
<keyword evidence="6 10" id="KW-0256">Endoplasmic reticulum</keyword>
<proteinExistence type="inferred from homology"/>
<protein>
    <recommendedName>
        <fullName evidence="10">Mannosyltransferase</fullName>
        <ecNumber evidence="10">2.4.1.-</ecNumber>
    </recommendedName>
</protein>
<dbReference type="KEGG" id="mgl:MGL_1537"/>
<keyword evidence="5 10" id="KW-0812">Transmembrane</keyword>
<dbReference type="EC" id="2.4.1.-" evidence="10"/>
<comment type="caution">
    <text evidence="12">The sequence shown here is derived from an EMBL/GenBank/DDBJ whole genome shotgun (WGS) entry which is preliminary data.</text>
</comment>
<accession>A8PXW1</accession>
<keyword evidence="13" id="KW-1185">Reference proteome</keyword>
<dbReference type="Pfam" id="PF03901">
    <property type="entry name" value="Glyco_transf_22"/>
    <property type="match status" value="1"/>
</dbReference>
<feature type="transmembrane region" description="Helical" evidence="10">
    <location>
        <begin position="214"/>
        <end position="233"/>
    </location>
</feature>
<dbReference type="RefSeq" id="XP_001731354.1">
    <property type="nucleotide sequence ID" value="XM_001731302.1"/>
</dbReference>
<dbReference type="EMBL" id="AAYY01000004">
    <property type="protein sequence ID" value="EDP44140.1"/>
    <property type="molecule type" value="Genomic_DNA"/>
</dbReference>
<evidence type="ECO:0000256" key="7">
    <source>
        <dbReference type="ARBA" id="ARBA00022989"/>
    </source>
</evidence>
<dbReference type="AlphaFoldDB" id="A8PXW1"/>
<comment type="function">
    <text evidence="9">Mannosyltransferase involved in glycosylphosphatidylinositol-anchor biosynthesis. Transfers the third mannose to Man2-GlcN-acyl-PI during GPI precursor assembly.</text>
</comment>
<dbReference type="Proteomes" id="UP000008837">
    <property type="component" value="Unassembled WGS sequence"/>
</dbReference>
<feature type="chain" id="PRO_5002725386" description="Mannosyltransferase" evidence="11">
    <location>
        <begin position="19"/>
        <end position="369"/>
    </location>
</feature>
<evidence type="ECO:0000256" key="3">
    <source>
        <dbReference type="ARBA" id="ARBA00022676"/>
    </source>
</evidence>
<keyword evidence="3 10" id="KW-0328">Glycosyltransferase</keyword>
<gene>
    <name evidence="12" type="ORF">MGL_1537</name>
</gene>
<dbReference type="PANTHER" id="PTHR22760:SF4">
    <property type="entry name" value="GPI MANNOSYLTRANSFERASE 3"/>
    <property type="match status" value="1"/>
</dbReference>
<evidence type="ECO:0000256" key="10">
    <source>
        <dbReference type="RuleBase" id="RU363075"/>
    </source>
</evidence>